<comment type="caution">
    <text evidence="1">The sequence shown here is derived from an EMBL/GenBank/DDBJ whole genome shotgun (WGS) entry which is preliminary data.</text>
</comment>
<proteinExistence type="predicted"/>
<evidence type="ECO:0000313" key="2">
    <source>
        <dbReference type="Proteomes" id="UP000887159"/>
    </source>
</evidence>
<organism evidence="1 2">
    <name type="scientific">Trichonephila clavipes</name>
    <name type="common">Golden silk orbweaver</name>
    <name type="synonym">Nephila clavipes</name>
    <dbReference type="NCBI Taxonomy" id="2585209"/>
    <lineage>
        <taxon>Eukaryota</taxon>
        <taxon>Metazoa</taxon>
        <taxon>Ecdysozoa</taxon>
        <taxon>Arthropoda</taxon>
        <taxon>Chelicerata</taxon>
        <taxon>Arachnida</taxon>
        <taxon>Araneae</taxon>
        <taxon>Araneomorphae</taxon>
        <taxon>Entelegynae</taxon>
        <taxon>Araneoidea</taxon>
        <taxon>Nephilidae</taxon>
        <taxon>Trichonephila</taxon>
    </lineage>
</organism>
<name>A0A8X6W5K5_TRICX</name>
<gene>
    <name evidence="1" type="ORF">TNCV_4150151</name>
</gene>
<keyword evidence="2" id="KW-1185">Reference proteome</keyword>
<evidence type="ECO:0000313" key="1">
    <source>
        <dbReference type="EMBL" id="GFY28584.1"/>
    </source>
</evidence>
<dbReference type="AlphaFoldDB" id="A0A8X6W5K5"/>
<dbReference type="Proteomes" id="UP000887159">
    <property type="component" value="Unassembled WGS sequence"/>
</dbReference>
<dbReference type="EMBL" id="BMAU01021385">
    <property type="protein sequence ID" value="GFY28584.1"/>
    <property type="molecule type" value="Genomic_DNA"/>
</dbReference>
<accession>A0A8X6W5K5</accession>
<protein>
    <submittedName>
        <fullName evidence="1">Uncharacterized protein</fullName>
    </submittedName>
</protein>
<reference evidence="1" key="1">
    <citation type="submission" date="2020-08" db="EMBL/GenBank/DDBJ databases">
        <title>Multicomponent nature underlies the extraordinary mechanical properties of spider dragline silk.</title>
        <authorList>
            <person name="Kono N."/>
            <person name="Nakamura H."/>
            <person name="Mori M."/>
            <person name="Yoshida Y."/>
            <person name="Ohtoshi R."/>
            <person name="Malay A.D."/>
            <person name="Moran D.A.P."/>
            <person name="Tomita M."/>
            <person name="Numata K."/>
            <person name="Arakawa K."/>
        </authorList>
    </citation>
    <scope>NUCLEOTIDE SEQUENCE</scope>
</reference>
<sequence length="73" mass="8281">MYSNLSGTKYHENYPFMRLFKIEVPNVVGYLKSKMSTRHHLSDYDRRQAVGRLEADQSVTTVAAAMGVSKSVI</sequence>